<proteinExistence type="predicted"/>
<sequence length="181" mass="19940">MIGVPPSANAIKVPTVPTGCCRKGFDSTYPQRLNGIITKDEFEDSIKNINRAKSFRITLIICALISVLIIMGSIALFIVNSKTIDSSGKRGSTQLIGIGLGILAVGILFWPISFFVTRMLIPLMMRRSIAKESNKYSLRSPKPCSWRLNAVRWWGGRSSHGRRSGLIYSILIDIGNSTVPQ</sequence>
<keyword evidence="1" id="KW-0812">Transmembrane</keyword>
<feature type="transmembrane region" description="Helical" evidence="1">
    <location>
        <begin position="98"/>
        <end position="121"/>
    </location>
</feature>
<dbReference type="Proteomes" id="UP000663832">
    <property type="component" value="Unassembled WGS sequence"/>
</dbReference>
<keyword evidence="5" id="KW-1185">Reference proteome</keyword>
<evidence type="ECO:0000256" key="1">
    <source>
        <dbReference type="SAM" id="Phobius"/>
    </source>
</evidence>
<reference evidence="4" key="1">
    <citation type="submission" date="2021-02" db="EMBL/GenBank/DDBJ databases">
        <authorList>
            <person name="Nowell W R."/>
        </authorList>
    </citation>
    <scope>NUCLEOTIDE SEQUENCE</scope>
</reference>
<protein>
    <submittedName>
        <fullName evidence="4">Uncharacterized protein</fullName>
    </submittedName>
</protein>
<keyword evidence="1" id="KW-1133">Transmembrane helix</keyword>
<name>A0A814ATG9_9BILA</name>
<comment type="caution">
    <text evidence="4">The sequence shown here is derived from an EMBL/GenBank/DDBJ whole genome shotgun (WGS) entry which is preliminary data.</text>
</comment>
<dbReference type="EMBL" id="CAJNOM010000027">
    <property type="protein sequence ID" value="CAF0844084.1"/>
    <property type="molecule type" value="Genomic_DNA"/>
</dbReference>
<dbReference type="EMBL" id="CAJNOI010000042">
    <property type="protein sequence ID" value="CAF0918771.1"/>
    <property type="molecule type" value="Genomic_DNA"/>
</dbReference>
<keyword evidence="1" id="KW-0472">Membrane</keyword>
<evidence type="ECO:0000313" key="6">
    <source>
        <dbReference type="Proteomes" id="UP000663877"/>
    </source>
</evidence>
<feature type="transmembrane region" description="Helical" evidence="1">
    <location>
        <begin position="57"/>
        <end position="78"/>
    </location>
</feature>
<evidence type="ECO:0000313" key="2">
    <source>
        <dbReference type="EMBL" id="CAF0844084.1"/>
    </source>
</evidence>
<dbReference type="EMBL" id="CAJNOM010000031">
    <property type="protein sequence ID" value="CAF0858255.1"/>
    <property type="molecule type" value="Genomic_DNA"/>
</dbReference>
<evidence type="ECO:0000313" key="5">
    <source>
        <dbReference type="Proteomes" id="UP000663832"/>
    </source>
</evidence>
<dbReference type="AlphaFoldDB" id="A0A814ATG9"/>
<dbReference type="OrthoDB" id="10087204at2759"/>
<organism evidence="4 6">
    <name type="scientific">Adineta steineri</name>
    <dbReference type="NCBI Taxonomy" id="433720"/>
    <lineage>
        <taxon>Eukaryota</taxon>
        <taxon>Metazoa</taxon>
        <taxon>Spiralia</taxon>
        <taxon>Gnathifera</taxon>
        <taxon>Rotifera</taxon>
        <taxon>Eurotatoria</taxon>
        <taxon>Bdelloidea</taxon>
        <taxon>Adinetida</taxon>
        <taxon>Adinetidae</taxon>
        <taxon>Adineta</taxon>
    </lineage>
</organism>
<gene>
    <name evidence="4" type="ORF">BJG266_LOCUS11410</name>
    <name evidence="2" type="ORF">QVE165_LOCUS6471</name>
    <name evidence="3" type="ORF">QVE165_LOCUS7220</name>
</gene>
<dbReference type="Proteomes" id="UP000663877">
    <property type="component" value="Unassembled WGS sequence"/>
</dbReference>
<evidence type="ECO:0000313" key="4">
    <source>
        <dbReference type="EMBL" id="CAF0918771.1"/>
    </source>
</evidence>
<evidence type="ECO:0000313" key="3">
    <source>
        <dbReference type="EMBL" id="CAF0858255.1"/>
    </source>
</evidence>
<accession>A0A814ATG9</accession>